<comment type="caution">
    <text evidence="6">The sequence shown here is derived from an EMBL/GenBank/DDBJ whole genome shotgun (WGS) entry which is preliminary data.</text>
</comment>
<dbReference type="CDD" id="cd01392">
    <property type="entry name" value="HTH_LacI"/>
    <property type="match status" value="1"/>
</dbReference>
<dbReference type="SMART" id="SM00354">
    <property type="entry name" value="HTH_LACI"/>
    <property type="match status" value="1"/>
</dbReference>
<reference evidence="7" key="1">
    <citation type="journal article" date="2019" name="Int. J. Syst. Evol. Microbiol.">
        <title>The Global Catalogue of Microorganisms (GCM) 10K type strain sequencing project: providing services to taxonomists for standard genome sequencing and annotation.</title>
        <authorList>
            <consortium name="The Broad Institute Genomics Platform"/>
            <consortium name="The Broad Institute Genome Sequencing Center for Infectious Disease"/>
            <person name="Wu L."/>
            <person name="Ma J."/>
        </authorList>
    </citation>
    <scope>NUCLEOTIDE SEQUENCE [LARGE SCALE GENOMIC DNA]</scope>
    <source>
        <strain evidence="7">JCM 4087</strain>
    </source>
</reference>
<evidence type="ECO:0000256" key="4">
    <source>
        <dbReference type="ARBA" id="ARBA00023163"/>
    </source>
</evidence>
<evidence type="ECO:0000259" key="5">
    <source>
        <dbReference type="PROSITE" id="PS50932"/>
    </source>
</evidence>
<accession>A0ABW1EJH1</accession>
<dbReference type="GO" id="GO:0003677">
    <property type="term" value="F:DNA binding"/>
    <property type="evidence" value="ECO:0007669"/>
    <property type="project" value="UniProtKB-KW"/>
</dbReference>
<dbReference type="Gene3D" id="1.10.260.40">
    <property type="entry name" value="lambda repressor-like DNA-binding domains"/>
    <property type="match status" value="1"/>
</dbReference>
<evidence type="ECO:0000313" key="7">
    <source>
        <dbReference type="Proteomes" id="UP001596091"/>
    </source>
</evidence>
<organism evidence="6 7">
    <name type="scientific">Acidicapsa dinghuensis</name>
    <dbReference type="NCBI Taxonomy" id="2218256"/>
    <lineage>
        <taxon>Bacteria</taxon>
        <taxon>Pseudomonadati</taxon>
        <taxon>Acidobacteriota</taxon>
        <taxon>Terriglobia</taxon>
        <taxon>Terriglobales</taxon>
        <taxon>Acidobacteriaceae</taxon>
        <taxon>Acidicapsa</taxon>
    </lineage>
</organism>
<dbReference type="InterPro" id="IPR028082">
    <property type="entry name" value="Peripla_BP_I"/>
</dbReference>
<sequence length="366" mass="40072">MNAVKRKGSRTTVASKPDIRTVAALAKVSIATVSRTINASPAVSEKLAQRVWQAIEQLNYFPNTHARSLVSGRSRILGIIVENITNPFFPELIASFEEIAVAHGYEILVSSTNNDAQLLTNCVRRMLERKVEGVAVLTFGGEEPVLDQLAIHNMPIVLAEFHLDDPSVSTILLDYSAGIHEAVRHLVELGHTRIGFLAGPHVLHSALTRREAFEQTMHEVDLRVHKNWIIECDHTLKGGVTGFEKLMALPSRPTALICSNDMTAIGVLRAAYMANLRVPEDLSVIGLDDIDFAEFTLPPLTTIRLSRHELAKAAFDALRLQAEKSSSAESMIQREFLVSTSLVVRGSTAAPAAEKSASKSKTSLRD</sequence>
<evidence type="ECO:0000256" key="2">
    <source>
        <dbReference type="ARBA" id="ARBA00023015"/>
    </source>
</evidence>
<feature type="domain" description="HTH lacI-type" evidence="5">
    <location>
        <begin position="17"/>
        <end position="71"/>
    </location>
</feature>
<dbReference type="InterPro" id="IPR010982">
    <property type="entry name" value="Lambda_DNA-bd_dom_sf"/>
</dbReference>
<keyword evidence="7" id="KW-1185">Reference proteome</keyword>
<dbReference type="Gene3D" id="3.40.50.2300">
    <property type="match status" value="2"/>
</dbReference>
<dbReference type="Pfam" id="PF13377">
    <property type="entry name" value="Peripla_BP_3"/>
    <property type="match status" value="1"/>
</dbReference>
<dbReference type="PANTHER" id="PTHR30146:SF148">
    <property type="entry name" value="HTH-TYPE TRANSCRIPTIONAL REPRESSOR PURR-RELATED"/>
    <property type="match status" value="1"/>
</dbReference>
<dbReference type="InterPro" id="IPR000843">
    <property type="entry name" value="HTH_LacI"/>
</dbReference>
<dbReference type="Pfam" id="PF00356">
    <property type="entry name" value="LacI"/>
    <property type="match status" value="1"/>
</dbReference>
<evidence type="ECO:0000313" key="6">
    <source>
        <dbReference type="EMBL" id="MFC5863986.1"/>
    </source>
</evidence>
<dbReference type="SUPFAM" id="SSF47413">
    <property type="entry name" value="lambda repressor-like DNA-binding domains"/>
    <property type="match status" value="1"/>
</dbReference>
<dbReference type="PANTHER" id="PTHR30146">
    <property type="entry name" value="LACI-RELATED TRANSCRIPTIONAL REPRESSOR"/>
    <property type="match status" value="1"/>
</dbReference>
<dbReference type="EMBL" id="JBHSPH010000008">
    <property type="protein sequence ID" value="MFC5863986.1"/>
    <property type="molecule type" value="Genomic_DNA"/>
</dbReference>
<dbReference type="RefSeq" id="WP_377819781.1">
    <property type="nucleotide sequence ID" value="NZ_JAGSYH010000006.1"/>
</dbReference>
<name>A0ABW1EJH1_9BACT</name>
<evidence type="ECO:0000256" key="3">
    <source>
        <dbReference type="ARBA" id="ARBA00023125"/>
    </source>
</evidence>
<proteinExistence type="predicted"/>
<dbReference type="CDD" id="cd06267">
    <property type="entry name" value="PBP1_LacI_sugar_binding-like"/>
    <property type="match status" value="1"/>
</dbReference>
<evidence type="ECO:0000256" key="1">
    <source>
        <dbReference type="ARBA" id="ARBA00022491"/>
    </source>
</evidence>
<dbReference type="Proteomes" id="UP001596091">
    <property type="component" value="Unassembled WGS sequence"/>
</dbReference>
<keyword evidence="1" id="KW-0678">Repressor</keyword>
<keyword evidence="2" id="KW-0805">Transcription regulation</keyword>
<dbReference type="InterPro" id="IPR046335">
    <property type="entry name" value="LacI/GalR-like_sensor"/>
</dbReference>
<keyword evidence="3 6" id="KW-0238">DNA-binding</keyword>
<dbReference type="SUPFAM" id="SSF53822">
    <property type="entry name" value="Periplasmic binding protein-like I"/>
    <property type="match status" value="1"/>
</dbReference>
<keyword evidence="4" id="KW-0804">Transcription</keyword>
<protein>
    <submittedName>
        <fullName evidence="6">LacI family DNA-binding transcriptional regulator</fullName>
    </submittedName>
</protein>
<gene>
    <name evidence="6" type="ORF">ACFPT7_16900</name>
</gene>
<dbReference type="PROSITE" id="PS50932">
    <property type="entry name" value="HTH_LACI_2"/>
    <property type="match status" value="1"/>
</dbReference>